<evidence type="ECO:0000313" key="10">
    <source>
        <dbReference type="Proteomes" id="UP000223913"/>
    </source>
</evidence>
<evidence type="ECO:0000256" key="4">
    <source>
        <dbReference type="ARBA" id="ARBA00022452"/>
    </source>
</evidence>
<keyword evidence="10" id="KW-1185">Reference proteome</keyword>
<sequence>MLLTQPFNTLKRDINYQTVYTIMKQSGKRLGFALVMLWMVTGLSAQPNTVSLEDAISYAINNSTSTQNARLNISDAEAQIIERRSTGLPQLNGSVNFQHYLKVPVQPLPENFQTFGVVFADLMPYLSESTRQLLLEQNSGDDSGGVAFVLKNNLTASLNLESMIFDGSYFVGLQAARAYRKYAAVDLAVKEREVRNQVIDAYYPVLLVDENLELLEKNITNLERLHFETEELYKAGFAEQLDVDRLELSLTNLQTERDNLLRQKELAIAGLKFAMNYPQDSELEVTGDLDEMIVEAPAGSLTDAVNFQRRPEIGLIDEALQLNELNIRVNKMGYLPSLRGFATYQQSYFGNDLKNGFWAPAAFVGLTLNVPIFDGFNKKAKIQRAQLDLEEAINQRNELVQAISFEVESARTSYMNAQERLANQQKNLELAERIYQTTQVKYREGVGSSLEVSQAEQSLYTTQSNYMQAMYDLVVARANLEKALNIQ</sequence>
<comment type="subcellular location">
    <subcellularLocation>
        <location evidence="1">Cell outer membrane</location>
    </subcellularLocation>
</comment>
<dbReference type="InterPro" id="IPR051906">
    <property type="entry name" value="TolC-like"/>
</dbReference>
<evidence type="ECO:0000256" key="1">
    <source>
        <dbReference type="ARBA" id="ARBA00004442"/>
    </source>
</evidence>
<evidence type="ECO:0000313" key="9">
    <source>
        <dbReference type="EMBL" id="PHN04653.1"/>
    </source>
</evidence>
<keyword evidence="4" id="KW-1134">Transmembrane beta strand</keyword>
<dbReference type="GO" id="GO:0015562">
    <property type="term" value="F:efflux transmembrane transporter activity"/>
    <property type="evidence" value="ECO:0007669"/>
    <property type="project" value="InterPro"/>
</dbReference>
<evidence type="ECO:0000256" key="5">
    <source>
        <dbReference type="ARBA" id="ARBA00022692"/>
    </source>
</evidence>
<protein>
    <submittedName>
        <fullName evidence="9">Transporter</fullName>
    </submittedName>
</protein>
<keyword evidence="5" id="KW-0812">Transmembrane</keyword>
<dbReference type="PANTHER" id="PTHR30026:SF20">
    <property type="entry name" value="OUTER MEMBRANE PROTEIN TOLC"/>
    <property type="match status" value="1"/>
</dbReference>
<evidence type="ECO:0000256" key="8">
    <source>
        <dbReference type="SAM" id="Coils"/>
    </source>
</evidence>
<dbReference type="AlphaFoldDB" id="A0A2D0NA49"/>
<evidence type="ECO:0000256" key="7">
    <source>
        <dbReference type="ARBA" id="ARBA00023237"/>
    </source>
</evidence>
<accession>A0A2D0NA49</accession>
<name>A0A2D0NA49_FLAN2</name>
<dbReference type="GO" id="GO:0009279">
    <property type="term" value="C:cell outer membrane"/>
    <property type="evidence" value="ECO:0007669"/>
    <property type="project" value="UniProtKB-SubCell"/>
</dbReference>
<dbReference type="SUPFAM" id="SSF56954">
    <property type="entry name" value="Outer membrane efflux proteins (OEP)"/>
    <property type="match status" value="1"/>
</dbReference>
<reference evidence="9 10" key="1">
    <citation type="submission" date="2017-10" db="EMBL/GenBank/DDBJ databases">
        <title>The draft genome sequence of Lewinella nigricans NBRC 102662.</title>
        <authorList>
            <person name="Wang K."/>
        </authorList>
    </citation>
    <scope>NUCLEOTIDE SEQUENCE [LARGE SCALE GENOMIC DNA]</scope>
    <source>
        <strain evidence="9 10">NBRC 102662</strain>
    </source>
</reference>
<dbReference type="InterPro" id="IPR003423">
    <property type="entry name" value="OMP_efflux"/>
</dbReference>
<feature type="coiled-coil region" evidence="8">
    <location>
        <begin position="205"/>
        <end position="263"/>
    </location>
</feature>
<keyword evidence="7" id="KW-0998">Cell outer membrane</keyword>
<evidence type="ECO:0000256" key="2">
    <source>
        <dbReference type="ARBA" id="ARBA00007613"/>
    </source>
</evidence>
<dbReference type="Pfam" id="PF02321">
    <property type="entry name" value="OEP"/>
    <property type="match status" value="1"/>
</dbReference>
<comment type="caution">
    <text evidence="9">The sequence shown here is derived from an EMBL/GenBank/DDBJ whole genome shotgun (WGS) entry which is preliminary data.</text>
</comment>
<evidence type="ECO:0000256" key="6">
    <source>
        <dbReference type="ARBA" id="ARBA00023136"/>
    </source>
</evidence>
<dbReference type="GO" id="GO:1990281">
    <property type="term" value="C:efflux pump complex"/>
    <property type="evidence" value="ECO:0007669"/>
    <property type="project" value="TreeGrafter"/>
</dbReference>
<gene>
    <name evidence="9" type="ORF">CRP01_19225</name>
</gene>
<dbReference type="GO" id="GO:0015288">
    <property type="term" value="F:porin activity"/>
    <property type="evidence" value="ECO:0007669"/>
    <property type="project" value="TreeGrafter"/>
</dbReference>
<dbReference type="Proteomes" id="UP000223913">
    <property type="component" value="Unassembled WGS sequence"/>
</dbReference>
<dbReference type="PANTHER" id="PTHR30026">
    <property type="entry name" value="OUTER MEMBRANE PROTEIN TOLC"/>
    <property type="match status" value="1"/>
</dbReference>
<comment type="similarity">
    <text evidence="2">Belongs to the outer membrane factor (OMF) (TC 1.B.17) family.</text>
</comment>
<dbReference type="EMBL" id="PDUD01000024">
    <property type="protein sequence ID" value="PHN04653.1"/>
    <property type="molecule type" value="Genomic_DNA"/>
</dbReference>
<dbReference type="OrthoDB" id="367883at2"/>
<keyword evidence="3" id="KW-0813">Transport</keyword>
<proteinExistence type="inferred from homology"/>
<evidence type="ECO:0000256" key="3">
    <source>
        <dbReference type="ARBA" id="ARBA00022448"/>
    </source>
</evidence>
<keyword evidence="8" id="KW-0175">Coiled coil</keyword>
<organism evidence="9 10">
    <name type="scientific">Flavilitoribacter nigricans (strain ATCC 23147 / DSM 23189 / NBRC 102662 / NCIMB 1420 / SS-2)</name>
    <name type="common">Lewinella nigricans</name>
    <dbReference type="NCBI Taxonomy" id="1122177"/>
    <lineage>
        <taxon>Bacteria</taxon>
        <taxon>Pseudomonadati</taxon>
        <taxon>Bacteroidota</taxon>
        <taxon>Saprospiria</taxon>
        <taxon>Saprospirales</taxon>
        <taxon>Lewinellaceae</taxon>
        <taxon>Flavilitoribacter</taxon>
    </lineage>
</organism>
<dbReference type="Gene3D" id="1.20.1600.10">
    <property type="entry name" value="Outer membrane efflux proteins (OEP)"/>
    <property type="match status" value="1"/>
</dbReference>
<keyword evidence="6" id="KW-0472">Membrane</keyword>
<feature type="coiled-coil region" evidence="8">
    <location>
        <begin position="382"/>
        <end position="441"/>
    </location>
</feature>